<dbReference type="AlphaFoldDB" id="A0AAV5C7Z5"/>
<comment type="caution">
    <text evidence="1">The sequence shown here is derived from an EMBL/GenBank/DDBJ whole genome shotgun (WGS) entry which is preliminary data.</text>
</comment>
<accession>A0AAV5C7Z5</accession>
<evidence type="ECO:0000313" key="1">
    <source>
        <dbReference type="EMBL" id="GJM94279.1"/>
    </source>
</evidence>
<keyword evidence="2" id="KW-1185">Reference proteome</keyword>
<reference evidence="1" key="2">
    <citation type="submission" date="2021-12" db="EMBL/GenBank/DDBJ databases">
        <title>Resequencing data analysis of finger millet.</title>
        <authorList>
            <person name="Hatakeyama M."/>
            <person name="Aluri S."/>
            <person name="Balachadran M.T."/>
            <person name="Sivarajan S.R."/>
            <person name="Poveda L."/>
            <person name="Shimizu-Inatsugi R."/>
            <person name="Schlapbach R."/>
            <person name="Sreeman S.M."/>
            <person name="Shimizu K.K."/>
        </authorList>
    </citation>
    <scope>NUCLEOTIDE SEQUENCE</scope>
</reference>
<protein>
    <submittedName>
        <fullName evidence="1">Uncharacterized protein</fullName>
    </submittedName>
</protein>
<organism evidence="1 2">
    <name type="scientific">Eleusine coracana subsp. coracana</name>
    <dbReference type="NCBI Taxonomy" id="191504"/>
    <lineage>
        <taxon>Eukaryota</taxon>
        <taxon>Viridiplantae</taxon>
        <taxon>Streptophyta</taxon>
        <taxon>Embryophyta</taxon>
        <taxon>Tracheophyta</taxon>
        <taxon>Spermatophyta</taxon>
        <taxon>Magnoliopsida</taxon>
        <taxon>Liliopsida</taxon>
        <taxon>Poales</taxon>
        <taxon>Poaceae</taxon>
        <taxon>PACMAD clade</taxon>
        <taxon>Chloridoideae</taxon>
        <taxon>Cynodonteae</taxon>
        <taxon>Eleusininae</taxon>
        <taxon>Eleusine</taxon>
    </lineage>
</organism>
<evidence type="ECO:0000313" key="2">
    <source>
        <dbReference type="Proteomes" id="UP001054889"/>
    </source>
</evidence>
<sequence length="211" mass="22931">MSQLLMGFVIPPGLDVGHMGLGAARELILVERFVQLILVDQEEHSAPHHVHSTAAASPLLWGAHHHDLDTHHPDAVTVDLHVPGTHAGDTHHLDAVTAVDLHGPGTHAGDTHHLDAATVDLHGPGTHAGDTHHQDAVMEDLHGPDTRHGPGIVRHHDHPVEAPNLVLPHAVEFSQIAVQKVAAVRKVHPQRTLRSCQRRRLFSSSPWWTLS</sequence>
<gene>
    <name evidence="1" type="primary">ga10910</name>
    <name evidence="1" type="ORF">PR202_ga10910</name>
</gene>
<proteinExistence type="predicted"/>
<dbReference type="Proteomes" id="UP001054889">
    <property type="component" value="Unassembled WGS sequence"/>
</dbReference>
<name>A0AAV5C7Z5_ELECO</name>
<dbReference type="EMBL" id="BQKI01000005">
    <property type="protein sequence ID" value="GJM94279.1"/>
    <property type="molecule type" value="Genomic_DNA"/>
</dbReference>
<reference evidence="1" key="1">
    <citation type="journal article" date="2018" name="DNA Res.">
        <title>Multiple hybrid de novo genome assembly of finger millet, an orphan allotetraploid crop.</title>
        <authorList>
            <person name="Hatakeyama M."/>
            <person name="Aluri S."/>
            <person name="Balachadran M.T."/>
            <person name="Sivarajan S.R."/>
            <person name="Patrignani A."/>
            <person name="Gruter S."/>
            <person name="Poveda L."/>
            <person name="Shimizu-Inatsugi R."/>
            <person name="Baeten J."/>
            <person name="Francoijs K.J."/>
            <person name="Nataraja K.N."/>
            <person name="Reddy Y.A.N."/>
            <person name="Phadnis S."/>
            <person name="Ravikumar R.L."/>
            <person name="Schlapbach R."/>
            <person name="Sreeman S.M."/>
            <person name="Shimizu K.K."/>
        </authorList>
    </citation>
    <scope>NUCLEOTIDE SEQUENCE</scope>
</reference>